<accession>A0ABS5ACE0</accession>
<sequence length="143" mass="15830">MPEFITKVEPRWSDMDVFKHVNHAAIVTLFEEARAGLLFVIAPRHGLTEFPKGLVLSKLTVEYKGQLKYTGGPVRAVVGIEQLRHASFVVRHALHTGIEPDSPVAVTGWTTLVPFDVPAQRPRRLSGAERDFLAGYQAEDSVA</sequence>
<dbReference type="EC" id="3.1.2.-" evidence="1"/>
<dbReference type="Proteomes" id="UP001519363">
    <property type="component" value="Unassembled WGS sequence"/>
</dbReference>
<keyword evidence="1" id="KW-0378">Hydrolase</keyword>
<dbReference type="GO" id="GO:0016787">
    <property type="term" value="F:hydrolase activity"/>
    <property type="evidence" value="ECO:0007669"/>
    <property type="project" value="UniProtKB-KW"/>
</dbReference>
<proteinExistence type="predicted"/>
<evidence type="ECO:0000313" key="2">
    <source>
        <dbReference type="Proteomes" id="UP001519363"/>
    </source>
</evidence>
<dbReference type="Pfam" id="PF13279">
    <property type="entry name" value="4HBT_2"/>
    <property type="match status" value="1"/>
</dbReference>
<evidence type="ECO:0000313" key="1">
    <source>
        <dbReference type="EMBL" id="MBP2474240.1"/>
    </source>
</evidence>
<comment type="caution">
    <text evidence="1">The sequence shown here is derived from an EMBL/GenBank/DDBJ whole genome shotgun (WGS) entry which is preliminary data.</text>
</comment>
<dbReference type="RefSeq" id="WP_249044390.1">
    <property type="nucleotide sequence ID" value="NZ_JAGIOO010000001.1"/>
</dbReference>
<protein>
    <submittedName>
        <fullName evidence="1">Acyl-CoA thioester hydrolase</fullName>
        <ecNumber evidence="1">3.1.2.-</ecNumber>
    </submittedName>
</protein>
<reference evidence="1 2" key="1">
    <citation type="submission" date="2021-03" db="EMBL/GenBank/DDBJ databases">
        <title>Sequencing the genomes of 1000 actinobacteria strains.</title>
        <authorList>
            <person name="Klenk H.-P."/>
        </authorList>
    </citation>
    <scope>NUCLEOTIDE SEQUENCE [LARGE SCALE GENOMIC DNA]</scope>
    <source>
        <strain evidence="1 2">DSM 44580</strain>
    </source>
</reference>
<dbReference type="InterPro" id="IPR029069">
    <property type="entry name" value="HotDog_dom_sf"/>
</dbReference>
<keyword evidence="2" id="KW-1185">Reference proteome</keyword>
<dbReference type="CDD" id="cd00586">
    <property type="entry name" value="4HBT"/>
    <property type="match status" value="1"/>
</dbReference>
<gene>
    <name evidence="1" type="ORF">JOF53_003112</name>
</gene>
<dbReference type="SUPFAM" id="SSF54637">
    <property type="entry name" value="Thioesterase/thiol ester dehydrase-isomerase"/>
    <property type="match status" value="1"/>
</dbReference>
<dbReference type="EMBL" id="JAGIOO010000001">
    <property type="protein sequence ID" value="MBP2474240.1"/>
    <property type="molecule type" value="Genomic_DNA"/>
</dbReference>
<name>A0ABS5ACE0_9PSEU</name>
<dbReference type="Gene3D" id="3.10.129.10">
    <property type="entry name" value="Hotdog Thioesterase"/>
    <property type="match status" value="1"/>
</dbReference>
<organism evidence="1 2">
    <name type="scientific">Crossiella equi</name>
    <dbReference type="NCBI Taxonomy" id="130796"/>
    <lineage>
        <taxon>Bacteria</taxon>
        <taxon>Bacillati</taxon>
        <taxon>Actinomycetota</taxon>
        <taxon>Actinomycetes</taxon>
        <taxon>Pseudonocardiales</taxon>
        <taxon>Pseudonocardiaceae</taxon>
        <taxon>Crossiella</taxon>
    </lineage>
</organism>